<dbReference type="EMBL" id="BONW01000041">
    <property type="protein sequence ID" value="GIG92053.1"/>
    <property type="molecule type" value="Genomic_DNA"/>
</dbReference>
<proteinExistence type="predicted"/>
<feature type="region of interest" description="Disordered" evidence="1">
    <location>
        <begin position="1"/>
        <end position="39"/>
    </location>
</feature>
<evidence type="ECO:0000256" key="1">
    <source>
        <dbReference type="SAM" id="MobiDB-lite"/>
    </source>
</evidence>
<sequence length="280" mass="29503">MSTSSVQPAGSAAPQPGSAAVRRSEPAGTVLVASPARSPATDHRAAVPVLDYYLIHPPRRDEPEPSRPAGLLVEEFGLGADRSAVRLDSAGWTPGVLRWHGASALSRELRVDAHLRDRVVGVSRQEAAVVYHQLAGAVLPDEETLRGYFDGGTVLPTSAPLWLDTARVTAGFAQTRTYRILFAAGPDPDSLAKLLNNAGMTVVPDLADPQARVVAVARRRVGGDAFTWKLRRIGAGAAWGLDVTADLVGGGDAAVAPMLRELTTAARLAGLIPVTIERFC</sequence>
<dbReference type="RefSeq" id="WP_239141775.1">
    <property type="nucleotide sequence ID" value="NZ_BONW01000041.1"/>
</dbReference>
<dbReference type="Proteomes" id="UP000646749">
    <property type="component" value="Unassembled WGS sequence"/>
</dbReference>
<keyword evidence="3" id="KW-1185">Reference proteome</keyword>
<evidence type="ECO:0000313" key="2">
    <source>
        <dbReference type="EMBL" id="GIG92053.1"/>
    </source>
</evidence>
<comment type="caution">
    <text evidence="2">The sequence shown here is derived from an EMBL/GenBank/DDBJ whole genome shotgun (WGS) entry which is preliminary data.</text>
</comment>
<protein>
    <submittedName>
        <fullName evidence="2">Uncharacterized protein</fullName>
    </submittedName>
</protein>
<gene>
    <name evidence="2" type="ORF">Pen02_69890</name>
</gene>
<reference evidence="2 3" key="1">
    <citation type="submission" date="2021-01" db="EMBL/GenBank/DDBJ databases">
        <title>Whole genome shotgun sequence of Plantactinospora endophytica NBRC 110450.</title>
        <authorList>
            <person name="Komaki H."/>
            <person name="Tamura T."/>
        </authorList>
    </citation>
    <scope>NUCLEOTIDE SEQUENCE [LARGE SCALE GENOMIC DNA]</scope>
    <source>
        <strain evidence="2 3">NBRC 110450</strain>
    </source>
</reference>
<name>A0ABQ4EBH2_9ACTN</name>
<evidence type="ECO:0000313" key="3">
    <source>
        <dbReference type="Proteomes" id="UP000646749"/>
    </source>
</evidence>
<feature type="compositionally biased region" description="Low complexity" evidence="1">
    <location>
        <begin position="1"/>
        <end position="21"/>
    </location>
</feature>
<accession>A0ABQ4EBH2</accession>
<organism evidence="2 3">
    <name type="scientific">Plantactinospora endophytica</name>
    <dbReference type="NCBI Taxonomy" id="673535"/>
    <lineage>
        <taxon>Bacteria</taxon>
        <taxon>Bacillati</taxon>
        <taxon>Actinomycetota</taxon>
        <taxon>Actinomycetes</taxon>
        <taxon>Micromonosporales</taxon>
        <taxon>Micromonosporaceae</taxon>
        <taxon>Plantactinospora</taxon>
    </lineage>
</organism>